<evidence type="ECO:0000313" key="2">
    <source>
        <dbReference type="Proteomes" id="UP001595868"/>
    </source>
</evidence>
<dbReference type="InterPro" id="IPR011008">
    <property type="entry name" value="Dimeric_a/b-barrel"/>
</dbReference>
<name>A0ABV8KU52_9ACTN</name>
<organism evidence="1 2">
    <name type="scientific">Micromonospora zhanjiangensis</name>
    <dbReference type="NCBI Taxonomy" id="1522057"/>
    <lineage>
        <taxon>Bacteria</taxon>
        <taxon>Bacillati</taxon>
        <taxon>Actinomycetota</taxon>
        <taxon>Actinomycetes</taxon>
        <taxon>Micromonosporales</taxon>
        <taxon>Micromonosporaceae</taxon>
        <taxon>Micromonospora</taxon>
    </lineage>
</organism>
<comment type="caution">
    <text evidence="1">The sequence shown here is derived from an EMBL/GenBank/DDBJ whole genome shotgun (WGS) entry which is preliminary data.</text>
</comment>
<dbReference type="Proteomes" id="UP001595868">
    <property type="component" value="Unassembled WGS sequence"/>
</dbReference>
<evidence type="ECO:0008006" key="3">
    <source>
        <dbReference type="Google" id="ProtNLM"/>
    </source>
</evidence>
<dbReference type="RefSeq" id="WP_377550719.1">
    <property type="nucleotide sequence ID" value="NZ_JBHSBN010000024.1"/>
</dbReference>
<gene>
    <name evidence="1" type="ORF">ACFOX0_26150</name>
</gene>
<sequence>MEPGPLSGVGAAMLITRWTPGPAASTVGPVLISVTDFQANRLRDLPGIYQAGLTLRRAWPHLPGAVGMWLWTSPRQGRCGSVSIWQDEESLHRFVAWPDHVTIMRRYRGRGQLRATTWPGTHPDPAAWAQARSYLSGNKLGNSNPRH</sequence>
<accession>A0ABV8KU52</accession>
<dbReference type="SUPFAM" id="SSF54909">
    <property type="entry name" value="Dimeric alpha+beta barrel"/>
    <property type="match status" value="1"/>
</dbReference>
<evidence type="ECO:0000313" key="1">
    <source>
        <dbReference type="EMBL" id="MFC4109400.1"/>
    </source>
</evidence>
<proteinExistence type="predicted"/>
<protein>
    <recommendedName>
        <fullName evidence="3">DUF3291 domain-containing protein</fullName>
    </recommendedName>
</protein>
<reference evidence="2" key="1">
    <citation type="journal article" date="2019" name="Int. J. Syst. Evol. Microbiol.">
        <title>The Global Catalogue of Microorganisms (GCM) 10K type strain sequencing project: providing services to taxonomists for standard genome sequencing and annotation.</title>
        <authorList>
            <consortium name="The Broad Institute Genomics Platform"/>
            <consortium name="The Broad Institute Genome Sequencing Center for Infectious Disease"/>
            <person name="Wu L."/>
            <person name="Ma J."/>
        </authorList>
    </citation>
    <scope>NUCLEOTIDE SEQUENCE [LARGE SCALE GENOMIC DNA]</scope>
    <source>
        <strain evidence="2">2902at01</strain>
    </source>
</reference>
<keyword evidence="2" id="KW-1185">Reference proteome</keyword>
<dbReference type="EMBL" id="JBHSBN010000024">
    <property type="protein sequence ID" value="MFC4109400.1"/>
    <property type="molecule type" value="Genomic_DNA"/>
</dbReference>